<evidence type="ECO:0000313" key="1">
    <source>
        <dbReference type="EMBL" id="HIQ64688.1"/>
    </source>
</evidence>
<protein>
    <submittedName>
        <fullName evidence="1">Uncharacterized protein</fullName>
    </submittedName>
</protein>
<gene>
    <name evidence="1" type="ORF">IAC85_03005</name>
</gene>
<dbReference type="EMBL" id="DVFU01000060">
    <property type="protein sequence ID" value="HIQ64688.1"/>
    <property type="molecule type" value="Genomic_DNA"/>
</dbReference>
<reference evidence="1" key="2">
    <citation type="journal article" date="2021" name="PeerJ">
        <title>Extensive microbial diversity within the chicken gut microbiome revealed by metagenomics and culture.</title>
        <authorList>
            <person name="Gilroy R."/>
            <person name="Ravi A."/>
            <person name="Getino M."/>
            <person name="Pursley I."/>
            <person name="Horton D.L."/>
            <person name="Alikhan N.F."/>
            <person name="Baker D."/>
            <person name="Gharbi K."/>
            <person name="Hall N."/>
            <person name="Watson M."/>
            <person name="Adriaenssens E.M."/>
            <person name="Foster-Nyarko E."/>
            <person name="Jarju S."/>
            <person name="Secka A."/>
            <person name="Antonio M."/>
            <person name="Oren A."/>
            <person name="Chaudhuri R.R."/>
            <person name="La Ragione R."/>
            <person name="Hildebrand F."/>
            <person name="Pallen M.J."/>
        </authorList>
    </citation>
    <scope>NUCLEOTIDE SEQUENCE</scope>
    <source>
        <strain evidence="1">CHK165-10780</strain>
    </source>
</reference>
<name>A0A9D0YZA5_9FIRM</name>
<dbReference type="AlphaFoldDB" id="A0A9D0YZA5"/>
<evidence type="ECO:0000313" key="2">
    <source>
        <dbReference type="Proteomes" id="UP000886725"/>
    </source>
</evidence>
<accession>A0A9D0YZA5</accession>
<sequence>MDLTKLLSNVTNKIDVDEVVVFPKEYYENTDIVELKPVHVTGTIHKNYNDEIILNLDADGNMVLEDAISLEPVLYPFQVHLEDEVIENAKINEKSLDIMEILWQNIVLEIPLKYTKVEDVHSYHGDGWKVISEEDARQRENPFQDLKNKLGEE</sequence>
<proteinExistence type="predicted"/>
<organism evidence="1 2">
    <name type="scientific">Candidatus Faecenecus gallistercoris</name>
    <dbReference type="NCBI Taxonomy" id="2840793"/>
    <lineage>
        <taxon>Bacteria</taxon>
        <taxon>Bacillati</taxon>
        <taxon>Bacillota</taxon>
        <taxon>Bacillota incertae sedis</taxon>
        <taxon>Candidatus Faecenecus</taxon>
    </lineage>
</organism>
<reference evidence="1" key="1">
    <citation type="submission" date="2020-10" db="EMBL/GenBank/DDBJ databases">
        <authorList>
            <person name="Gilroy R."/>
        </authorList>
    </citation>
    <scope>NUCLEOTIDE SEQUENCE</scope>
    <source>
        <strain evidence="1">CHK165-10780</strain>
    </source>
</reference>
<comment type="caution">
    <text evidence="1">The sequence shown here is derived from an EMBL/GenBank/DDBJ whole genome shotgun (WGS) entry which is preliminary data.</text>
</comment>
<dbReference type="Proteomes" id="UP000886725">
    <property type="component" value="Unassembled WGS sequence"/>
</dbReference>